<dbReference type="Gene3D" id="2.60.40.680">
    <property type="match status" value="2"/>
</dbReference>
<dbReference type="InterPro" id="IPR053879">
    <property type="entry name" value="HYDIN_VesB_CFA65-like_Ig"/>
</dbReference>
<dbReference type="Pfam" id="PF00963">
    <property type="entry name" value="Cohesin"/>
    <property type="match status" value="1"/>
</dbReference>
<dbReference type="InterPro" id="IPR002102">
    <property type="entry name" value="Cohesin_dom"/>
</dbReference>
<keyword evidence="3" id="KW-0963">Cytoplasm</keyword>
<reference evidence="8 9" key="1">
    <citation type="submission" date="2017-06" db="EMBL/GenBank/DDBJ databases">
        <authorList>
            <person name="Kim H.J."/>
            <person name="Triplett B.A."/>
        </authorList>
    </citation>
    <scope>NUCLEOTIDE SEQUENCE [LARGE SCALE GENOMIC DNA]</scope>
    <source>
        <strain evidence="8 9">DSM 29150</strain>
    </source>
</reference>
<dbReference type="InterPro" id="IPR013783">
    <property type="entry name" value="Ig-like_fold"/>
</dbReference>
<dbReference type="SUPFAM" id="SSF49384">
    <property type="entry name" value="Carbohydrate-binding domain"/>
    <property type="match status" value="2"/>
</dbReference>
<dbReference type="RefSeq" id="WP_141119684.1">
    <property type="nucleotide sequence ID" value="NZ_FZNT01000003.1"/>
</dbReference>
<evidence type="ECO:0000259" key="6">
    <source>
        <dbReference type="Pfam" id="PF00963"/>
    </source>
</evidence>
<keyword evidence="9" id="KW-1185">Reference proteome</keyword>
<keyword evidence="4" id="KW-0969">Cilium</keyword>
<feature type="domain" description="HYDIN/VesB/CFA65-like Ig-like" evidence="7">
    <location>
        <begin position="392"/>
        <end position="489"/>
    </location>
</feature>
<evidence type="ECO:0000313" key="9">
    <source>
        <dbReference type="Proteomes" id="UP000198384"/>
    </source>
</evidence>
<dbReference type="PROSITE" id="PS00018">
    <property type="entry name" value="EF_HAND_1"/>
    <property type="match status" value="1"/>
</dbReference>
<comment type="subcellular location">
    <subcellularLocation>
        <location evidence="1">Cell projection</location>
        <location evidence="1">Cilium</location>
    </subcellularLocation>
    <subcellularLocation>
        <location evidence="2">Cytoplasm</location>
    </subcellularLocation>
</comment>
<sequence length="852" mass="91430">MKIKIFLITVLFLGFSNSILSQNVLSVETKGVTTATEFELAISLENTDGIAAIQFDINYNANEFELLTGHSLTSRGANHSLGLNSISEGVVRVLIYNFTTLNIIGNSGGLMLLKLKSKNNSGDYPFTLSNVDFSSSSAGSISSTIQNGVITVLGPKMEVLESQVYFGSVLLGSNQTRSLPIRNSGNQPLEITGINDVFPFSIQGGFPIDIPAHSTTYLAVSIDTSTKFNGSKELSFVNNDPDLVRGAQKVILNAVVYAVNTIRIGGGSAEINSEIEIPVSVDNMEDFTGFQFDITLPEGIEYVPNSIIETSRFDDHLIGVNLIDGNTLRFIGYSPSNKNFTGNSGELFSFKLKPTVSSGYFGLNVSNAILTNIAQENILSNSYSGSIQINSPNLSITPLNINFGSVPITKTQQTSLRLTNTGNASLLIDEVVYDNSELSLDIQLPLTIPVGSYQDVNLDYTPLEVGDFEEAISFKNNGLTEQNTLSVQASAFSPNYVMVKNQEVYRNETNMCQILLKNKDLARGVQFDVELPIDFTLDIANVSAVGRAEGFDVAASSIGGTSYRVILYTLSSSSISVGGESIIQLPISIAGNVGLGNYKFNFSNVIISDTSNADINSSALEIGELTLVDKVSLGLKMFLQGPFSNPSIPDLMNDDLRLSNLPTTSPYSDAVVVNPNVFNTGGISGLGLVKDDIVDWVWIELRDALNNETVISGKSGLIQRDGDIVAVDGVSVLSYNVNADDYYVAINHRNHLGILSSTSLFLSSTPLSVDFTTDVSLIQGGSNAVLNVSNNLTLIGGDYDSNGQVQNTDISNIVLQLGGSGYSNADLDMNGQIQNTDINNIINANLGRGQQF</sequence>
<proteinExistence type="predicted"/>
<dbReference type="Gene3D" id="2.60.40.10">
    <property type="entry name" value="Immunoglobulins"/>
    <property type="match status" value="2"/>
</dbReference>
<dbReference type="InterPro" id="IPR018247">
    <property type="entry name" value="EF_Hand_1_Ca_BS"/>
</dbReference>
<evidence type="ECO:0000256" key="4">
    <source>
        <dbReference type="ARBA" id="ARBA00023069"/>
    </source>
</evidence>
<dbReference type="Pfam" id="PF22544">
    <property type="entry name" value="HYDIN_VesB_CFA65-like_Ig"/>
    <property type="match status" value="1"/>
</dbReference>
<evidence type="ECO:0000256" key="2">
    <source>
        <dbReference type="ARBA" id="ARBA00004496"/>
    </source>
</evidence>
<protein>
    <submittedName>
        <fullName evidence="8">Abnormal spindle-like microcephaly-assoc'd, ASPM-SPD-2-Hydin</fullName>
    </submittedName>
</protein>
<keyword evidence="5" id="KW-0966">Cell projection</keyword>
<evidence type="ECO:0000256" key="1">
    <source>
        <dbReference type="ARBA" id="ARBA00004138"/>
    </source>
</evidence>
<dbReference type="AlphaFoldDB" id="A0A238WHW2"/>
<dbReference type="CDD" id="cd08547">
    <property type="entry name" value="Type_II_cohesin"/>
    <property type="match status" value="1"/>
</dbReference>
<dbReference type="GO" id="GO:0000272">
    <property type="term" value="P:polysaccharide catabolic process"/>
    <property type="evidence" value="ECO:0007669"/>
    <property type="project" value="InterPro"/>
</dbReference>
<evidence type="ECO:0000256" key="3">
    <source>
        <dbReference type="ARBA" id="ARBA00022490"/>
    </source>
</evidence>
<dbReference type="EMBL" id="FZNT01000003">
    <property type="protein sequence ID" value="SNR46130.1"/>
    <property type="molecule type" value="Genomic_DNA"/>
</dbReference>
<accession>A0A238WHW2</accession>
<evidence type="ECO:0000256" key="5">
    <source>
        <dbReference type="ARBA" id="ARBA00023273"/>
    </source>
</evidence>
<gene>
    <name evidence="8" type="ORF">SAMN06265371_103237</name>
</gene>
<evidence type="ECO:0000313" key="8">
    <source>
        <dbReference type="EMBL" id="SNR46130.1"/>
    </source>
</evidence>
<feature type="domain" description="Cohesin" evidence="6">
    <location>
        <begin position="36"/>
        <end position="152"/>
    </location>
</feature>
<organism evidence="8 9">
    <name type="scientific">Lutibacter agarilyticus</name>
    <dbReference type="NCBI Taxonomy" id="1109740"/>
    <lineage>
        <taxon>Bacteria</taxon>
        <taxon>Pseudomonadati</taxon>
        <taxon>Bacteroidota</taxon>
        <taxon>Flavobacteriia</taxon>
        <taxon>Flavobacteriales</taxon>
        <taxon>Flavobacteriaceae</taxon>
        <taxon>Lutibacter</taxon>
    </lineage>
</organism>
<dbReference type="OrthoDB" id="9805017at2"/>
<dbReference type="InterPro" id="IPR008965">
    <property type="entry name" value="CBM2/CBM3_carb-bd_dom_sf"/>
</dbReference>
<evidence type="ECO:0000259" key="7">
    <source>
        <dbReference type="Pfam" id="PF22544"/>
    </source>
</evidence>
<dbReference type="GO" id="GO:0005737">
    <property type="term" value="C:cytoplasm"/>
    <property type="evidence" value="ECO:0007669"/>
    <property type="project" value="UniProtKB-SubCell"/>
</dbReference>
<dbReference type="Proteomes" id="UP000198384">
    <property type="component" value="Unassembled WGS sequence"/>
</dbReference>
<dbReference type="GO" id="GO:0030246">
    <property type="term" value="F:carbohydrate binding"/>
    <property type="evidence" value="ECO:0007669"/>
    <property type="project" value="InterPro"/>
</dbReference>
<name>A0A238WHW2_9FLAO</name>
<dbReference type="NCBIfam" id="NF012200">
    <property type="entry name" value="choice_anch_D"/>
    <property type="match status" value="2"/>
</dbReference>